<keyword evidence="7" id="KW-0934">Plastid</keyword>
<evidence type="ECO:0000313" key="7">
    <source>
        <dbReference type="EMBL" id="AWT40337.1"/>
    </source>
</evidence>
<dbReference type="GO" id="GO:0006412">
    <property type="term" value="P:translation"/>
    <property type="evidence" value="ECO:0007669"/>
    <property type="project" value="UniProtKB-UniRule"/>
</dbReference>
<evidence type="ECO:0000256" key="4">
    <source>
        <dbReference type="ARBA" id="ARBA00035280"/>
    </source>
</evidence>
<reference evidence="7" key="1">
    <citation type="journal article" date="2018" name="Adv. Bot. Res.">
        <title>Evolution of the Plastid Genomes in Diatoms.</title>
        <authorList>
            <person name="Yu M."/>
            <person name="Ashworth M.P."/>
            <person name="Hajrah N.H."/>
            <person name="Khiyami M.A."/>
            <person name="Sabir M.J."/>
            <person name="Alhebshi A.M."/>
            <person name="Al-Malki A.L."/>
            <person name="Sabir J.S.M."/>
            <person name="Theriot E.C."/>
            <person name="Jansen R.K."/>
        </authorList>
    </citation>
    <scope>NUCLEOTIDE SEQUENCE</scope>
</reference>
<gene>
    <name evidence="5 7" type="primary">rpl32</name>
</gene>
<dbReference type="PANTHER" id="PTHR36083">
    <property type="entry name" value="50S RIBOSOMAL PROTEIN L32, CHLOROPLASTIC"/>
    <property type="match status" value="1"/>
</dbReference>
<proteinExistence type="inferred from homology"/>
<dbReference type="Pfam" id="PF01783">
    <property type="entry name" value="Ribosomal_L32p"/>
    <property type="match status" value="1"/>
</dbReference>
<keyword evidence="2 5" id="KW-0689">Ribosomal protein</keyword>
<organism evidence="7">
    <name type="scientific">Astrosyne radiata</name>
    <dbReference type="NCBI Taxonomy" id="1158023"/>
    <lineage>
        <taxon>Eukaryota</taxon>
        <taxon>Sar</taxon>
        <taxon>Stramenopiles</taxon>
        <taxon>Ochrophyta</taxon>
        <taxon>Bacillariophyta</taxon>
        <taxon>Fragilariophyceae</taxon>
        <taxon>Fragilariophycidae</taxon>
        <taxon>Cyclophorales</taxon>
        <taxon>Cyclophoraceae</taxon>
        <taxon>Astrosyne</taxon>
    </lineage>
</organism>
<evidence type="ECO:0000256" key="3">
    <source>
        <dbReference type="ARBA" id="ARBA00023274"/>
    </source>
</evidence>
<dbReference type="RefSeq" id="YP_009497675.1">
    <property type="nucleotide sequence ID" value="NC_038008.1"/>
</dbReference>
<keyword evidence="7" id="KW-0150">Chloroplast</keyword>
<keyword evidence="3 5" id="KW-0687">Ribonucleoprotein</keyword>
<dbReference type="GO" id="GO:0015934">
    <property type="term" value="C:large ribosomal subunit"/>
    <property type="evidence" value="ECO:0007669"/>
    <property type="project" value="InterPro"/>
</dbReference>
<dbReference type="GeneID" id="36960319"/>
<dbReference type="InterPro" id="IPR011332">
    <property type="entry name" value="Ribosomal_zn-bd"/>
</dbReference>
<dbReference type="PANTHER" id="PTHR36083:SF1">
    <property type="entry name" value="LARGE RIBOSOMAL SUBUNIT PROTEIN BL32C"/>
    <property type="match status" value="1"/>
</dbReference>
<accession>A0A2U9NT77</accession>
<dbReference type="EMBL" id="MG755807">
    <property type="protein sequence ID" value="AWT40388.1"/>
    <property type="molecule type" value="Genomic_DNA"/>
</dbReference>
<dbReference type="GO" id="GO:0009507">
    <property type="term" value="C:chloroplast"/>
    <property type="evidence" value="ECO:0007669"/>
    <property type="project" value="UniProtKB-SubCell"/>
</dbReference>
<dbReference type="InterPro" id="IPR002677">
    <property type="entry name" value="Ribosomal_bL32"/>
</dbReference>
<protein>
    <recommendedName>
        <fullName evidence="4 5">Large ribosomal subunit protein bL32c</fullName>
    </recommendedName>
</protein>
<dbReference type="RefSeq" id="YP_009497624.1">
    <property type="nucleotide sequence ID" value="NC_038008.1"/>
</dbReference>
<evidence type="ECO:0000256" key="6">
    <source>
        <dbReference type="SAM" id="MobiDB-lite"/>
    </source>
</evidence>
<evidence type="ECO:0000256" key="1">
    <source>
        <dbReference type="ARBA" id="ARBA00008560"/>
    </source>
</evidence>
<dbReference type="GO" id="GO:0003735">
    <property type="term" value="F:structural constituent of ribosome"/>
    <property type="evidence" value="ECO:0007669"/>
    <property type="project" value="InterPro"/>
</dbReference>
<name>A0A2U9NT77_9STRA</name>
<dbReference type="GeneID" id="36960264"/>
<evidence type="ECO:0000256" key="5">
    <source>
        <dbReference type="HAMAP-Rule" id="MF_00340"/>
    </source>
</evidence>
<feature type="region of interest" description="Disordered" evidence="6">
    <location>
        <begin position="1"/>
        <end position="22"/>
    </location>
</feature>
<dbReference type="SUPFAM" id="SSF57829">
    <property type="entry name" value="Zn-binding ribosomal proteins"/>
    <property type="match status" value="1"/>
</dbReference>
<dbReference type="EMBL" id="MG755807">
    <property type="protein sequence ID" value="AWT40337.1"/>
    <property type="molecule type" value="Genomic_DNA"/>
</dbReference>
<dbReference type="HAMAP" id="MF_00340">
    <property type="entry name" value="Ribosomal_bL32"/>
    <property type="match status" value="1"/>
</dbReference>
<feature type="compositionally biased region" description="Basic residues" evidence="6">
    <location>
        <begin position="7"/>
        <end position="22"/>
    </location>
</feature>
<evidence type="ECO:0000256" key="2">
    <source>
        <dbReference type="ARBA" id="ARBA00022980"/>
    </source>
</evidence>
<comment type="subcellular location">
    <subcellularLocation>
        <location evidence="5">Plastid</location>
        <location evidence="5">Chloroplast</location>
    </subcellularLocation>
</comment>
<geneLocation type="chloroplast" evidence="7"/>
<comment type="similarity">
    <text evidence="1 5">Belongs to the bacterial ribosomal protein bL32 family.</text>
</comment>
<dbReference type="InterPro" id="IPR044958">
    <property type="entry name" value="Ribosomal_bL32_plant/cyanobact"/>
</dbReference>
<sequence>MAVPKTRVSKSKKRKRKSNWKRKMKFEAKKSYSLTKVLLKQKSNSFIYNIYNITTD</sequence>
<dbReference type="AlphaFoldDB" id="A0A2U9NT77"/>